<dbReference type="Proteomes" id="UP000283786">
    <property type="component" value="Chromosome"/>
</dbReference>
<evidence type="ECO:0000313" key="1">
    <source>
        <dbReference type="EMBL" id="QPM89163.1"/>
    </source>
</evidence>
<protein>
    <submittedName>
        <fullName evidence="1">Uncharacterized protein</fullName>
    </submittedName>
</protein>
<accession>A0A418SK93</accession>
<keyword evidence="2" id="KW-1185">Reference proteome</keyword>
<proteinExistence type="predicted"/>
<evidence type="ECO:0000313" key="2">
    <source>
        <dbReference type="Proteomes" id="UP000283786"/>
    </source>
</evidence>
<dbReference type="EMBL" id="CP060436">
    <property type="protein sequence ID" value="QPM89163.1"/>
    <property type="molecule type" value="Genomic_DNA"/>
</dbReference>
<name>A0A418SK93_9RHOB</name>
<reference evidence="1 2" key="1">
    <citation type="submission" date="2020-08" db="EMBL/GenBank/DDBJ databases">
        <title>Genome sequence of Rhodobacteraceae bacterium Lw-13e.</title>
        <authorList>
            <person name="Poehlein A."/>
            <person name="Wolter L."/>
            <person name="Daniel R."/>
            <person name="Brinkhoff T."/>
        </authorList>
    </citation>
    <scope>NUCLEOTIDE SEQUENCE [LARGE SCALE GENOMIC DNA]</scope>
    <source>
        <strain evidence="1 2">Lw-13e</strain>
    </source>
</reference>
<dbReference type="AlphaFoldDB" id="A0A418SK93"/>
<dbReference type="RefSeq" id="WP_119837931.1">
    <property type="nucleotide sequence ID" value="NZ_CP060436.1"/>
</dbReference>
<organism evidence="1 2">
    <name type="scientific">Pseudooceanicola algae</name>
    <dbReference type="NCBI Taxonomy" id="1537215"/>
    <lineage>
        <taxon>Bacteria</taxon>
        <taxon>Pseudomonadati</taxon>
        <taxon>Pseudomonadota</taxon>
        <taxon>Alphaproteobacteria</taxon>
        <taxon>Rhodobacterales</taxon>
        <taxon>Paracoccaceae</taxon>
        <taxon>Pseudooceanicola</taxon>
    </lineage>
</organism>
<dbReference type="KEGG" id="palw:PSAL_003740"/>
<sequence length="278" mass="28550">MTVYSFKVLPGVTAPAGAPANPLINLRNAWEGAAPLAFQAILDALGGAYDVYQRARLAQTWIDLYDAGLLAKLDSIHMLGLTEADSLINWAGGAAAVSTGAAWDGVAGHTTDGVDDFVTFGNPSAMPDFLQNSACFGIFCADETGVVSNTYQVGMNISGAPDNTLYSIQTGTDTVAWAVQTSPTTNASYEGAQTGMWLANRTGATAAQIYKDGVQIGTTSQASTVLRNGSLSLGRQSTSFTVANAAAFVAGAGLTAQEAADLSAIISGHVAKVQGWAV</sequence>
<gene>
    <name evidence="1" type="ORF">PSAL_003740</name>
</gene>